<proteinExistence type="predicted"/>
<evidence type="ECO:0000256" key="3">
    <source>
        <dbReference type="ARBA" id="ARBA00022679"/>
    </source>
</evidence>
<dbReference type="EC" id="2.3.1.48" evidence="2"/>
<dbReference type="GO" id="GO:0004402">
    <property type="term" value="F:histone acetyltransferase activity"/>
    <property type="evidence" value="ECO:0007669"/>
    <property type="project" value="InterPro"/>
</dbReference>
<sequence>MKISNTPEFVTYCCYICGQRCGQIKDVMEVFTNPVRAHFLEDYGQENLWKTPPFVQEVFHDEEEPEINDTNAPTVTGVKVEIPASSIMPINIKQEVVKTEKEVEVVQESTSLPAERPRKVFTPEQVREHITGLRQWVGQSKAKVEKNQALEHSMSENSCQLCAVEKLSFEPPPIYFTPCGARINRNAMFYTVGTGDTRHYFCIPCYSDSRGDTINVDGTNVLES</sequence>
<dbReference type="EMBL" id="OX465077">
    <property type="protein sequence ID" value="CAI9270145.1"/>
    <property type="molecule type" value="Genomic_DNA"/>
</dbReference>
<organism evidence="9 10">
    <name type="scientific">Lactuca saligna</name>
    <name type="common">Willowleaf lettuce</name>
    <dbReference type="NCBI Taxonomy" id="75948"/>
    <lineage>
        <taxon>Eukaryota</taxon>
        <taxon>Viridiplantae</taxon>
        <taxon>Streptophyta</taxon>
        <taxon>Embryophyta</taxon>
        <taxon>Tracheophyta</taxon>
        <taxon>Spermatophyta</taxon>
        <taxon>Magnoliopsida</taxon>
        <taxon>eudicotyledons</taxon>
        <taxon>Gunneridae</taxon>
        <taxon>Pentapetalae</taxon>
        <taxon>asterids</taxon>
        <taxon>campanulids</taxon>
        <taxon>Asterales</taxon>
        <taxon>Asteraceae</taxon>
        <taxon>Cichorioideae</taxon>
        <taxon>Cichorieae</taxon>
        <taxon>Lactucinae</taxon>
        <taxon>Lactuca</taxon>
    </lineage>
</organism>
<evidence type="ECO:0000256" key="5">
    <source>
        <dbReference type="ARBA" id="ARBA00023015"/>
    </source>
</evidence>
<evidence type="ECO:0000256" key="2">
    <source>
        <dbReference type="ARBA" id="ARBA00013184"/>
    </source>
</evidence>
<keyword evidence="7" id="KW-0539">Nucleus</keyword>
<evidence type="ECO:0000256" key="7">
    <source>
        <dbReference type="ARBA" id="ARBA00023242"/>
    </source>
</evidence>
<evidence type="ECO:0000313" key="10">
    <source>
        <dbReference type="Proteomes" id="UP001177003"/>
    </source>
</evidence>
<dbReference type="InterPro" id="IPR010303">
    <property type="entry name" value="RING_CBP-p300"/>
</dbReference>
<dbReference type="GO" id="GO:0000123">
    <property type="term" value="C:histone acetyltransferase complex"/>
    <property type="evidence" value="ECO:0007669"/>
    <property type="project" value="TreeGrafter"/>
</dbReference>
<gene>
    <name evidence="9" type="ORF">LSALG_LOCUS10480</name>
</gene>
<dbReference type="AlphaFoldDB" id="A0AA35VPC6"/>
<reference evidence="9" key="1">
    <citation type="submission" date="2023-04" db="EMBL/GenBank/DDBJ databases">
        <authorList>
            <person name="Vijverberg K."/>
            <person name="Xiong W."/>
            <person name="Schranz E."/>
        </authorList>
    </citation>
    <scope>NUCLEOTIDE SEQUENCE</scope>
</reference>
<keyword evidence="5" id="KW-0805">Transcription regulation</keyword>
<comment type="catalytic activity">
    <reaction evidence="8">
        <text>L-lysyl-[protein] + acetyl-CoA = N(6)-acetyl-L-lysyl-[protein] + CoA + H(+)</text>
        <dbReference type="Rhea" id="RHEA:45948"/>
        <dbReference type="Rhea" id="RHEA-COMP:9752"/>
        <dbReference type="Rhea" id="RHEA-COMP:10731"/>
        <dbReference type="ChEBI" id="CHEBI:15378"/>
        <dbReference type="ChEBI" id="CHEBI:29969"/>
        <dbReference type="ChEBI" id="CHEBI:57287"/>
        <dbReference type="ChEBI" id="CHEBI:57288"/>
        <dbReference type="ChEBI" id="CHEBI:61930"/>
        <dbReference type="EC" id="2.3.1.48"/>
    </reaction>
</comment>
<keyword evidence="6" id="KW-0804">Transcription</keyword>
<dbReference type="InterPro" id="IPR013178">
    <property type="entry name" value="Histone_AcTrfase_Rtt109/CBP"/>
</dbReference>
<evidence type="ECO:0000256" key="6">
    <source>
        <dbReference type="ARBA" id="ARBA00023163"/>
    </source>
</evidence>
<protein>
    <recommendedName>
        <fullName evidence="2">histone acetyltransferase</fullName>
        <ecNumber evidence="2">2.3.1.48</ecNumber>
    </recommendedName>
</protein>
<dbReference type="GO" id="GO:0031490">
    <property type="term" value="F:chromatin DNA binding"/>
    <property type="evidence" value="ECO:0007669"/>
    <property type="project" value="TreeGrafter"/>
</dbReference>
<evidence type="ECO:0000313" key="9">
    <source>
        <dbReference type="EMBL" id="CAI9270145.1"/>
    </source>
</evidence>
<dbReference type="PANTHER" id="PTHR13808:SF1">
    <property type="entry name" value="HISTONE ACETYLTRANSFERASE"/>
    <property type="match status" value="1"/>
</dbReference>
<dbReference type="GO" id="GO:0005667">
    <property type="term" value="C:transcription regulator complex"/>
    <property type="evidence" value="ECO:0007669"/>
    <property type="project" value="TreeGrafter"/>
</dbReference>
<dbReference type="PANTHER" id="PTHR13808">
    <property type="entry name" value="CBP/P300-RELATED"/>
    <property type="match status" value="1"/>
</dbReference>
<dbReference type="Proteomes" id="UP001177003">
    <property type="component" value="Chromosome 1"/>
</dbReference>
<accession>A0AA35VPC6</accession>
<keyword evidence="4" id="KW-0156">Chromatin regulator</keyword>
<dbReference type="GO" id="GO:0005634">
    <property type="term" value="C:nucleus"/>
    <property type="evidence" value="ECO:0007669"/>
    <property type="project" value="UniProtKB-SubCell"/>
</dbReference>
<dbReference type="CDD" id="cd15802">
    <property type="entry name" value="RING_CBP-p300"/>
    <property type="match status" value="1"/>
</dbReference>
<dbReference type="GO" id="GO:0045944">
    <property type="term" value="P:positive regulation of transcription by RNA polymerase II"/>
    <property type="evidence" value="ECO:0007669"/>
    <property type="project" value="TreeGrafter"/>
</dbReference>
<evidence type="ECO:0000256" key="1">
    <source>
        <dbReference type="ARBA" id="ARBA00004123"/>
    </source>
</evidence>
<name>A0AA35VPC6_LACSI</name>
<keyword evidence="3" id="KW-0808">Transferase</keyword>
<keyword evidence="10" id="KW-1185">Reference proteome</keyword>
<evidence type="ECO:0000256" key="8">
    <source>
        <dbReference type="ARBA" id="ARBA00048017"/>
    </source>
</evidence>
<comment type="subcellular location">
    <subcellularLocation>
        <location evidence="1">Nucleus</location>
    </subcellularLocation>
</comment>
<evidence type="ECO:0000256" key="4">
    <source>
        <dbReference type="ARBA" id="ARBA00022853"/>
    </source>
</evidence>
<dbReference type="GO" id="GO:0003713">
    <property type="term" value="F:transcription coactivator activity"/>
    <property type="evidence" value="ECO:0007669"/>
    <property type="project" value="TreeGrafter"/>
</dbReference>